<dbReference type="InterPro" id="IPR025388">
    <property type="entry name" value="Alginate_export_dom"/>
</dbReference>
<protein>
    <submittedName>
        <fullName evidence="3">Alginate export family protein</fullName>
    </submittedName>
</protein>
<name>A0A8X8FVF1_9GAMM</name>
<gene>
    <name evidence="3" type="ORF">H9654_05235</name>
</gene>
<feature type="domain" description="Alginate export" evidence="2">
    <location>
        <begin position="42"/>
        <end position="421"/>
    </location>
</feature>
<organism evidence="3 4">
    <name type="scientific">Stenotrophomonas lacuserhaii</name>
    <dbReference type="NCBI Taxonomy" id="2760084"/>
    <lineage>
        <taxon>Bacteria</taxon>
        <taxon>Pseudomonadati</taxon>
        <taxon>Pseudomonadota</taxon>
        <taxon>Gammaproteobacteria</taxon>
        <taxon>Lysobacterales</taxon>
        <taxon>Lysobacteraceae</taxon>
        <taxon>Stenotrophomonas</taxon>
    </lineage>
</organism>
<comment type="caution">
    <text evidence="3">The sequence shown here is derived from an EMBL/GenBank/DDBJ whole genome shotgun (WGS) entry which is preliminary data.</text>
</comment>
<proteinExistence type="predicted"/>
<feature type="signal peptide" evidence="1">
    <location>
        <begin position="1"/>
        <end position="18"/>
    </location>
</feature>
<dbReference type="AlphaFoldDB" id="A0A8X8FVF1"/>
<accession>A0A8X8FVF1</accession>
<sequence length="432" mass="47413">MLVLRVLTLAVLALPALAQARAQDGCEAGHCSALGSGDLQWDASLRLRGMYFDPTRFGIGGSEDGYGLLRALGSAMYRRDDWQARLQLGVHAEQGRAGGPGGTDQGALDVQQAYWRWQGQHAWLQLGRQEASYGSSRLLSVRDGPNIRLAFDGVRLGWRGGAGRLDLLALRAVDNRPGAFDDRSEPGAHLWGAYATSAARAGSGQWDAYLLDYQRDGARFADGNGRERRQTLGTRWFGQADALDWNVEAVAQRGHLDTATQRLHVRAWTLASDTGWRWHQAPLQPRLGVKLDIASGDRDAGDGRLQTFNALYPKSSYFSEASLLAPANLLDVQPTLDLQLSERLSTQLGVQLAWKQQRSDAVYTTPAPLVPLPGSAGGARRIGTQYKAETRWQASEDWLWQWQLAWVDAGPALRQAGGRNTLFASIVGAWQW</sequence>
<dbReference type="RefSeq" id="WP_191769646.1">
    <property type="nucleotide sequence ID" value="NZ_JACSQS010000003.1"/>
</dbReference>
<evidence type="ECO:0000259" key="2">
    <source>
        <dbReference type="Pfam" id="PF13372"/>
    </source>
</evidence>
<evidence type="ECO:0000313" key="4">
    <source>
        <dbReference type="Proteomes" id="UP000636938"/>
    </source>
</evidence>
<dbReference type="EMBL" id="JACSQS010000003">
    <property type="protein sequence ID" value="MBD7953607.1"/>
    <property type="molecule type" value="Genomic_DNA"/>
</dbReference>
<reference evidence="3 4" key="1">
    <citation type="submission" date="2020-08" db="EMBL/GenBank/DDBJ databases">
        <title>A Genomic Blueprint of the Chicken Gut Microbiome.</title>
        <authorList>
            <person name="Gilroy R."/>
            <person name="Ravi A."/>
            <person name="Getino M."/>
            <person name="Pursley I."/>
            <person name="Horton D.L."/>
            <person name="Alikhan N.-F."/>
            <person name="Baker D."/>
            <person name="Gharbi K."/>
            <person name="Hall N."/>
            <person name="Watson M."/>
            <person name="Adriaenssens E.M."/>
            <person name="Foster-Nyarko E."/>
            <person name="Jarju S."/>
            <person name="Secka A."/>
            <person name="Antonio M."/>
            <person name="Oren A."/>
            <person name="Chaudhuri R."/>
            <person name="La Ragione R.M."/>
            <person name="Hildebrand F."/>
            <person name="Pallen M.J."/>
        </authorList>
    </citation>
    <scope>NUCLEOTIDE SEQUENCE [LARGE SCALE GENOMIC DNA]</scope>
    <source>
        <strain evidence="3 4">Sa5BUN4</strain>
    </source>
</reference>
<feature type="chain" id="PRO_5036454649" evidence="1">
    <location>
        <begin position="19"/>
        <end position="432"/>
    </location>
</feature>
<keyword evidence="4" id="KW-1185">Reference proteome</keyword>
<dbReference type="Proteomes" id="UP000636938">
    <property type="component" value="Unassembled WGS sequence"/>
</dbReference>
<evidence type="ECO:0000313" key="3">
    <source>
        <dbReference type="EMBL" id="MBD7953607.1"/>
    </source>
</evidence>
<keyword evidence="1" id="KW-0732">Signal</keyword>
<evidence type="ECO:0000256" key="1">
    <source>
        <dbReference type="SAM" id="SignalP"/>
    </source>
</evidence>
<dbReference type="Pfam" id="PF13372">
    <property type="entry name" value="Alginate_exp"/>
    <property type="match status" value="1"/>
</dbReference>